<sequence>MFLVVIIALLWLLHRATRLLKIPAPALIHVLGIDIPDTPKIVIDSISTNSVLLHWPPPDRGAVLKYIIEVNGRKICEVDRTDYCITLKNLLCDTCYAIKIVAVNPSNYRSRAAKVLVHTLKDDDDTLPVYPGLLASNSSSTNLGSLALAESNGSLNGNLSPNGELGAVTAGAGAVVNGGMAGGVGSSIAEDMTSAVSTSAAGVSNVSSSAISTGHGSGASSTGTTTSANRLRASSRNTLTNRASNSSFRNQSEKSAYSIESLTHEVESVQIEINELLAQAAHGEEEFQAAEKELLDELEQLKSRKKSLDQQRSHIKSEMKSIEDSKRSLEAQKAKVDSRYKKILDEFTKRNATREKWAADIQQAQSKLVTVESSLEMIDEKGHETVEELEAAIQEKQEQLTALEEELKTVASSARKWEFRKTATVEQIQNIQKKTDSVTGLVKEDAIDELMANPDIDDDVKNRLKAEIDKDKELEDDWQKIQKNLEVRYLTASEQYREAHASHNSAASAIQQQRQLQMQQQQQQPGLNPINGTKAVVDSVNAAIAQKGKKKNRRKSNKNLQVPFSVNSTGVTASGTPYDLVGSNTSPSPSLHSSTTNEFYAPSLQSTGIPGTGVITQTASGLDATPLLANSYLNSTGTNASSSITAFPSIPHSRLSSDLTNEPVDDIENPMSPSVDMLLPSNLFGTDDLTDSFAAIINDLPRTNQRPSALMLAEAFGTGNRPPSFDSSTSPKPSLLSLQEGAPSSPAVAPASPQDSYGAFSAFTAPSLGMAGGYNGSVHSLVDDDTQKKQPQNTAKKFSSMFFFSKPKRDGEPDELDLEGMANTSLGANNSILSGTSRDVAPFLDVGPIGTRPRAGSYNSAHSLGISSITGSTQGSSFFNPWNDVPGNALSPTTSGSGIIPQVSQSSMPVTVASNPQLSPDTISTTPSTIATPLFSETPFTPTTTKSKGFAGSSMWSVFNRDRERARTSSGLKNDISMLDSTTAESPTMSASPSSSWPDMPMLLVSNSHESGLASVASHVSNGAASRNSAASTHTNNTGGPLSSSGGNKFSKSFAELFTSSNKEQSSPQQPPRSRSESKSIAQLFGAKSDSKSEPKTDELDQQLSASVESKESLSKESILQKSMRTFSTSRKGSASSSKFVRRLSIFGKKGEPRDLSDSEDIPEQTILEDSEGVTED</sequence>
<dbReference type="PROSITE" id="PS50853">
    <property type="entry name" value="FN3"/>
    <property type="match status" value="1"/>
</dbReference>
<dbReference type="KEGG" id="slb:AWJ20_450"/>
<keyword evidence="3" id="KW-0732">Signal</keyword>
<feature type="compositionally biased region" description="Low complexity" evidence="2">
    <location>
        <begin position="1116"/>
        <end position="1138"/>
    </location>
</feature>
<evidence type="ECO:0000256" key="2">
    <source>
        <dbReference type="SAM" id="MobiDB-lite"/>
    </source>
</evidence>
<feature type="signal peptide" evidence="3">
    <location>
        <begin position="1"/>
        <end position="18"/>
    </location>
</feature>
<dbReference type="Gene3D" id="2.60.40.10">
    <property type="entry name" value="Immunoglobulins"/>
    <property type="match status" value="1"/>
</dbReference>
<feature type="compositionally biased region" description="Low complexity" evidence="2">
    <location>
        <begin position="727"/>
        <end position="753"/>
    </location>
</feature>
<accession>A0A167CWZ3</accession>
<organism evidence="5 6">
    <name type="scientific">Sugiyamaella lignohabitans</name>
    <dbReference type="NCBI Taxonomy" id="796027"/>
    <lineage>
        <taxon>Eukaryota</taxon>
        <taxon>Fungi</taxon>
        <taxon>Dikarya</taxon>
        <taxon>Ascomycota</taxon>
        <taxon>Saccharomycotina</taxon>
        <taxon>Dipodascomycetes</taxon>
        <taxon>Dipodascales</taxon>
        <taxon>Trichomonascaceae</taxon>
        <taxon>Sugiyamaella</taxon>
    </lineage>
</organism>
<feature type="region of interest" description="Disordered" evidence="2">
    <location>
        <begin position="716"/>
        <end position="753"/>
    </location>
</feature>
<evidence type="ECO:0000313" key="6">
    <source>
        <dbReference type="Proteomes" id="UP000189580"/>
    </source>
</evidence>
<feature type="region of interest" description="Disordered" evidence="2">
    <location>
        <begin position="1024"/>
        <end position="1047"/>
    </location>
</feature>
<dbReference type="GO" id="GO:0007528">
    <property type="term" value="P:neuromuscular junction development"/>
    <property type="evidence" value="ECO:0007669"/>
    <property type="project" value="TreeGrafter"/>
</dbReference>
<keyword evidence="1" id="KW-0677">Repeat</keyword>
<evidence type="ECO:0000259" key="4">
    <source>
        <dbReference type="PROSITE" id="PS50853"/>
    </source>
</evidence>
<dbReference type="SUPFAM" id="SSF49265">
    <property type="entry name" value="Fibronectin type III"/>
    <property type="match status" value="1"/>
</dbReference>
<dbReference type="Proteomes" id="UP000189580">
    <property type="component" value="Chromosome a"/>
</dbReference>
<feature type="region of interest" description="Disordered" evidence="2">
    <location>
        <begin position="207"/>
        <end position="254"/>
    </location>
</feature>
<feature type="region of interest" description="Disordered" evidence="2">
    <location>
        <begin position="498"/>
        <end position="527"/>
    </location>
</feature>
<reference evidence="5 6" key="1">
    <citation type="submission" date="2016-02" db="EMBL/GenBank/DDBJ databases">
        <title>Complete genome sequence and transcriptome regulation of the pentose utilising yeast Sugiyamaella lignohabitans.</title>
        <authorList>
            <person name="Bellasio M."/>
            <person name="Peymann A."/>
            <person name="Valli M."/>
            <person name="Sipitzky M."/>
            <person name="Graf A."/>
            <person name="Sauer M."/>
            <person name="Marx H."/>
            <person name="Mattanovich D."/>
        </authorList>
    </citation>
    <scope>NUCLEOTIDE SEQUENCE [LARGE SCALE GENOMIC DNA]</scope>
    <source>
        <strain evidence="5 6">CBS 10342</strain>
    </source>
</reference>
<feature type="compositionally biased region" description="Low complexity" evidence="2">
    <location>
        <begin position="207"/>
        <end position="228"/>
    </location>
</feature>
<evidence type="ECO:0000256" key="1">
    <source>
        <dbReference type="ARBA" id="ARBA00022737"/>
    </source>
</evidence>
<feature type="region of interest" description="Disordered" evidence="2">
    <location>
        <begin position="962"/>
        <end position="1003"/>
    </location>
</feature>
<dbReference type="CDD" id="cd00063">
    <property type="entry name" value="FN3"/>
    <property type="match status" value="1"/>
</dbReference>
<feature type="compositionally biased region" description="Polar residues" evidence="2">
    <location>
        <begin position="1033"/>
        <end position="1042"/>
    </location>
</feature>
<feature type="compositionally biased region" description="Low complexity" evidence="2">
    <location>
        <begin position="981"/>
        <end position="1002"/>
    </location>
</feature>
<dbReference type="PANTHER" id="PTHR12587">
    <property type="entry name" value="LAR INTERACTING PROTEIN LIP -RELATED PROTEIN"/>
    <property type="match status" value="1"/>
</dbReference>
<keyword evidence="6" id="KW-1185">Reference proteome</keyword>
<feature type="compositionally biased region" description="Acidic residues" evidence="2">
    <location>
        <begin position="1158"/>
        <end position="1177"/>
    </location>
</feature>
<dbReference type="PANTHER" id="PTHR12587:SF14">
    <property type="entry name" value="AT31531P"/>
    <property type="match status" value="1"/>
</dbReference>
<evidence type="ECO:0000256" key="3">
    <source>
        <dbReference type="SAM" id="SignalP"/>
    </source>
</evidence>
<gene>
    <name evidence="5" type="ORF">AWJ20_450</name>
</gene>
<dbReference type="InterPro" id="IPR036116">
    <property type="entry name" value="FN3_sf"/>
</dbReference>
<dbReference type="AlphaFoldDB" id="A0A167CWZ3"/>
<feature type="compositionally biased region" description="Low complexity" evidence="2">
    <location>
        <begin position="502"/>
        <end position="524"/>
    </location>
</feature>
<feature type="chain" id="PRO_5007884948" description="Fibronectin type-III domain-containing protein" evidence="3">
    <location>
        <begin position="19"/>
        <end position="1177"/>
    </location>
</feature>
<evidence type="ECO:0000313" key="5">
    <source>
        <dbReference type="EMBL" id="ANB12206.1"/>
    </source>
</evidence>
<feature type="region of interest" description="Disordered" evidence="2">
    <location>
        <begin position="544"/>
        <end position="568"/>
    </location>
</feature>
<dbReference type="EMBL" id="CP014501">
    <property type="protein sequence ID" value="ANB12206.1"/>
    <property type="molecule type" value="Genomic_DNA"/>
</dbReference>
<feature type="region of interest" description="Disordered" evidence="2">
    <location>
        <begin position="650"/>
        <end position="669"/>
    </location>
</feature>
<dbReference type="InterPro" id="IPR013783">
    <property type="entry name" value="Ig-like_fold"/>
</dbReference>
<feature type="compositionally biased region" description="Basic and acidic residues" evidence="2">
    <location>
        <begin position="1089"/>
        <end position="1099"/>
    </location>
</feature>
<dbReference type="InterPro" id="IPR029515">
    <property type="entry name" value="Liprin"/>
</dbReference>
<dbReference type="RefSeq" id="XP_018734683.1">
    <property type="nucleotide sequence ID" value="XM_018881576.1"/>
</dbReference>
<dbReference type="InterPro" id="IPR003961">
    <property type="entry name" value="FN3_dom"/>
</dbReference>
<name>A0A167CWZ3_9ASCO</name>
<feature type="region of interest" description="Disordered" evidence="2">
    <location>
        <begin position="305"/>
        <end position="326"/>
    </location>
</feature>
<protein>
    <recommendedName>
        <fullName evidence="4">Fibronectin type-III domain-containing protein</fullName>
    </recommendedName>
</protein>
<dbReference type="GeneID" id="30036639"/>
<feature type="compositionally biased region" description="Polar residues" evidence="2">
    <location>
        <begin position="232"/>
        <end position="254"/>
    </location>
</feature>
<dbReference type="OrthoDB" id="5572782at2759"/>
<feature type="region of interest" description="Disordered" evidence="2">
    <location>
        <begin position="1059"/>
        <end position="1177"/>
    </location>
</feature>
<feature type="domain" description="Fibronectin type-III" evidence="4">
    <location>
        <begin position="35"/>
        <end position="123"/>
    </location>
</feature>
<dbReference type="SMART" id="SM00060">
    <property type="entry name" value="FN3"/>
    <property type="match status" value="1"/>
</dbReference>
<feature type="compositionally biased region" description="Basic residues" evidence="2">
    <location>
        <begin position="547"/>
        <end position="557"/>
    </location>
</feature>
<proteinExistence type="predicted"/>